<dbReference type="GO" id="GO:0006515">
    <property type="term" value="P:protein quality control for misfolded or incompletely synthesized proteins"/>
    <property type="evidence" value="ECO:0007669"/>
    <property type="project" value="TreeGrafter"/>
</dbReference>
<evidence type="ECO:0000256" key="3">
    <source>
        <dbReference type="ARBA" id="ARBA00022825"/>
    </source>
</evidence>
<keyword evidence="1 5" id="KW-0645">Protease</keyword>
<keyword evidence="6" id="KW-1185">Reference proteome</keyword>
<evidence type="ECO:0000256" key="2">
    <source>
        <dbReference type="ARBA" id="ARBA00022801"/>
    </source>
</evidence>
<dbReference type="AlphaFoldDB" id="A0A7W7YLK0"/>
<dbReference type="GO" id="GO:0004176">
    <property type="term" value="F:ATP-dependent peptidase activity"/>
    <property type="evidence" value="ECO:0007669"/>
    <property type="project" value="TreeGrafter"/>
</dbReference>
<dbReference type="EMBL" id="JACHIF010000004">
    <property type="protein sequence ID" value="MBB5038257.1"/>
    <property type="molecule type" value="Genomic_DNA"/>
</dbReference>
<feature type="region of interest" description="Disordered" evidence="4">
    <location>
        <begin position="265"/>
        <end position="290"/>
    </location>
</feature>
<organism evidence="5 6">
    <name type="scientific">Prosthecobacter dejongeii</name>
    <dbReference type="NCBI Taxonomy" id="48465"/>
    <lineage>
        <taxon>Bacteria</taxon>
        <taxon>Pseudomonadati</taxon>
        <taxon>Verrucomicrobiota</taxon>
        <taxon>Verrucomicrobiia</taxon>
        <taxon>Verrucomicrobiales</taxon>
        <taxon>Verrucomicrobiaceae</taxon>
        <taxon>Prosthecobacter</taxon>
    </lineage>
</organism>
<dbReference type="GO" id="GO:0004252">
    <property type="term" value="F:serine-type endopeptidase activity"/>
    <property type="evidence" value="ECO:0007669"/>
    <property type="project" value="TreeGrafter"/>
</dbReference>
<dbReference type="Gene3D" id="3.90.226.10">
    <property type="entry name" value="2-enoyl-CoA Hydratase, Chain A, domain 1"/>
    <property type="match status" value="1"/>
</dbReference>
<dbReference type="CDD" id="cd07016">
    <property type="entry name" value="S14_ClpP_1"/>
    <property type="match status" value="1"/>
</dbReference>
<gene>
    <name evidence="5" type="ORF">HNQ64_002515</name>
</gene>
<comment type="caution">
    <text evidence="5">The sequence shown here is derived from an EMBL/GenBank/DDBJ whole genome shotgun (WGS) entry which is preliminary data.</text>
</comment>
<dbReference type="InterPro" id="IPR023562">
    <property type="entry name" value="ClpP/TepA"/>
</dbReference>
<name>A0A7W7YLK0_9BACT</name>
<keyword evidence="3" id="KW-0720">Serine protease</keyword>
<dbReference type="PANTHER" id="PTHR10381">
    <property type="entry name" value="ATP-DEPENDENT CLP PROTEASE PROTEOLYTIC SUBUNIT"/>
    <property type="match status" value="1"/>
</dbReference>
<keyword evidence="2" id="KW-0378">Hydrolase</keyword>
<dbReference type="Pfam" id="PF00574">
    <property type="entry name" value="CLP_protease"/>
    <property type="match status" value="1"/>
</dbReference>
<dbReference type="Proteomes" id="UP000534294">
    <property type="component" value="Unassembled WGS sequence"/>
</dbReference>
<feature type="compositionally biased region" description="Basic and acidic residues" evidence="4">
    <location>
        <begin position="358"/>
        <end position="382"/>
    </location>
</feature>
<dbReference type="SUPFAM" id="SSF52096">
    <property type="entry name" value="ClpP/crotonase"/>
    <property type="match status" value="1"/>
</dbReference>
<protein>
    <submittedName>
        <fullName evidence="5">ATP-dependent protease ClpP protease subunit</fullName>
    </submittedName>
</protein>
<reference evidence="5 6" key="1">
    <citation type="submission" date="2020-08" db="EMBL/GenBank/DDBJ databases">
        <title>Genomic Encyclopedia of Type Strains, Phase IV (KMG-IV): sequencing the most valuable type-strain genomes for metagenomic binning, comparative biology and taxonomic classification.</title>
        <authorList>
            <person name="Goeker M."/>
        </authorList>
    </citation>
    <scope>NUCLEOTIDE SEQUENCE [LARGE SCALE GENOMIC DNA]</scope>
    <source>
        <strain evidence="5 6">DSM 12251</strain>
    </source>
</reference>
<dbReference type="InterPro" id="IPR029045">
    <property type="entry name" value="ClpP/crotonase-like_dom_sf"/>
</dbReference>
<evidence type="ECO:0000256" key="1">
    <source>
        <dbReference type="ARBA" id="ARBA00022670"/>
    </source>
</evidence>
<evidence type="ECO:0000313" key="5">
    <source>
        <dbReference type="EMBL" id="MBB5038257.1"/>
    </source>
</evidence>
<dbReference type="GO" id="GO:0051117">
    <property type="term" value="F:ATPase binding"/>
    <property type="evidence" value="ECO:0007669"/>
    <property type="project" value="TreeGrafter"/>
</dbReference>
<dbReference type="PANTHER" id="PTHR10381:SF70">
    <property type="entry name" value="ATP-DEPENDENT CLP PROTEASE PROTEOLYTIC SUBUNIT"/>
    <property type="match status" value="1"/>
</dbReference>
<evidence type="ECO:0000313" key="6">
    <source>
        <dbReference type="Proteomes" id="UP000534294"/>
    </source>
</evidence>
<dbReference type="RefSeq" id="WP_184208887.1">
    <property type="nucleotide sequence ID" value="NZ_JACHIF010000004.1"/>
</dbReference>
<dbReference type="GO" id="GO:0009368">
    <property type="term" value="C:endopeptidase Clp complex"/>
    <property type="evidence" value="ECO:0007669"/>
    <property type="project" value="TreeGrafter"/>
</dbReference>
<feature type="region of interest" description="Disordered" evidence="4">
    <location>
        <begin position="347"/>
        <end position="382"/>
    </location>
</feature>
<accession>A0A7W7YLK0</accession>
<evidence type="ECO:0000256" key="4">
    <source>
        <dbReference type="SAM" id="MobiDB-lite"/>
    </source>
</evidence>
<sequence length="382" mass="39431">MTQPRPSFITASAVPPKQNGSWFAITALADKPAAEIRLRGYIGMASEGYDYWTGESYDTGGAGTVQEFEEALKALGPVDVINVYITSEGGNVTDGIAIHNILARQKAKVVCTIDGYAFSIATVIAMAANELRIAANGLMMIHDAEFWAAGSDVKALQDAINSLQACNEAIATAYQAKAGGTLADWHLRMSQTTWLTGRQAAELRLADTILDDVALTAYAPANKATLARQMPESIRALFDNASPPIATPTPSTTPMLKPRTPLFTAATDTPPAGGGAAPTTPPAATATPPEADPVVVPPPAAAAAPVADSVAAAVTAAMAPMLTQITALAAEVQHLKGLDAHGISRTTAASAGPVGGAKADKPDLTALSPRERVKAALAERRS</sequence>
<proteinExistence type="predicted"/>
<dbReference type="NCBIfam" id="NF045542">
    <property type="entry name" value="Clp_rel_HeadMat"/>
    <property type="match status" value="1"/>
</dbReference>